<evidence type="ECO:0000256" key="16">
    <source>
        <dbReference type="ARBA" id="ARBA00071695"/>
    </source>
</evidence>
<dbReference type="FunFam" id="3.30.2170.10:FF:000002">
    <property type="entry name" value="Endonuclease V"/>
    <property type="match status" value="1"/>
</dbReference>
<dbReference type="Gene3D" id="3.30.2170.10">
    <property type="entry name" value="archaeoglobus fulgidus dsm 4304 superfamily"/>
    <property type="match status" value="1"/>
</dbReference>
<reference evidence="18" key="1">
    <citation type="journal article" date="2018" name="PLoS ONE">
        <title>Chinook salmon (Oncorhynchus tshawytscha) genome and transcriptome.</title>
        <authorList>
            <person name="Christensen K.A."/>
            <person name="Leong J.S."/>
            <person name="Sakhrani D."/>
            <person name="Biagi C.A."/>
            <person name="Minkley D.R."/>
            <person name="Withler R.E."/>
            <person name="Rondeau E.B."/>
            <person name="Koop B.F."/>
            <person name="Devlin R.H."/>
        </authorList>
    </citation>
    <scope>NUCLEOTIDE SEQUENCE [LARGE SCALE GENOMIC DNA]</scope>
</reference>
<dbReference type="GO" id="GO:0010494">
    <property type="term" value="C:cytoplasmic stress granule"/>
    <property type="evidence" value="ECO:0007669"/>
    <property type="project" value="UniProtKB-SubCell"/>
</dbReference>
<dbReference type="InterPro" id="IPR007581">
    <property type="entry name" value="Endonuclease-V"/>
</dbReference>
<keyword evidence="12" id="KW-0539">Nucleus</keyword>
<name>A0AAZ3P8D9_ONCTS</name>
<dbReference type="PANTHER" id="PTHR28511">
    <property type="entry name" value="ENDONUCLEASE V"/>
    <property type="match status" value="1"/>
</dbReference>
<comment type="subcellular location">
    <subcellularLocation>
        <location evidence="2">Cytoplasm</location>
        <location evidence="2">Stress granule</location>
    </subcellularLocation>
    <subcellularLocation>
        <location evidence="3">Nucleus</location>
        <location evidence="3">Nucleolus</location>
    </subcellularLocation>
</comment>
<evidence type="ECO:0000256" key="15">
    <source>
        <dbReference type="ARBA" id="ARBA00061971"/>
    </source>
</evidence>
<dbReference type="AlphaFoldDB" id="A0AAZ3P8D9"/>
<evidence type="ECO:0000256" key="10">
    <source>
        <dbReference type="ARBA" id="ARBA00022884"/>
    </source>
</evidence>
<dbReference type="GO" id="GO:0006281">
    <property type="term" value="P:DNA repair"/>
    <property type="evidence" value="ECO:0007669"/>
    <property type="project" value="InterPro"/>
</dbReference>
<keyword evidence="11" id="KW-0238">DNA-binding</keyword>
<protein>
    <recommendedName>
        <fullName evidence="16">Endonuclease V</fullName>
    </recommendedName>
</protein>
<keyword evidence="9" id="KW-0460">Magnesium</keyword>
<keyword evidence="6" id="KW-0479">Metal-binding</keyword>
<proteinExistence type="inferred from homology"/>
<evidence type="ECO:0000256" key="11">
    <source>
        <dbReference type="ARBA" id="ARBA00023125"/>
    </source>
</evidence>
<evidence type="ECO:0000256" key="12">
    <source>
        <dbReference type="ARBA" id="ARBA00023242"/>
    </source>
</evidence>
<dbReference type="CDD" id="cd06559">
    <property type="entry name" value="Endonuclease_V"/>
    <property type="match status" value="1"/>
</dbReference>
<keyword evidence="7" id="KW-0255">Endonuclease</keyword>
<dbReference type="GO" id="GO:0003727">
    <property type="term" value="F:single-stranded RNA binding"/>
    <property type="evidence" value="ECO:0007669"/>
    <property type="project" value="TreeGrafter"/>
</dbReference>
<evidence type="ECO:0000256" key="6">
    <source>
        <dbReference type="ARBA" id="ARBA00022723"/>
    </source>
</evidence>
<gene>
    <name evidence="17" type="primary">ENDOV</name>
</gene>
<dbReference type="GO" id="GO:0005730">
    <property type="term" value="C:nucleolus"/>
    <property type="evidence" value="ECO:0007669"/>
    <property type="project" value="UniProtKB-SubCell"/>
</dbReference>
<evidence type="ECO:0000256" key="3">
    <source>
        <dbReference type="ARBA" id="ARBA00004604"/>
    </source>
</evidence>
<evidence type="ECO:0000313" key="18">
    <source>
        <dbReference type="Proteomes" id="UP000694402"/>
    </source>
</evidence>
<evidence type="ECO:0000256" key="14">
    <source>
        <dbReference type="ARBA" id="ARBA00061268"/>
    </source>
</evidence>
<dbReference type="GO" id="GO:0003677">
    <property type="term" value="F:DNA binding"/>
    <property type="evidence" value="ECO:0007669"/>
    <property type="project" value="UniProtKB-KW"/>
</dbReference>
<comment type="cofactor">
    <cofactor evidence="1">
        <name>Mg(2+)</name>
        <dbReference type="ChEBI" id="CHEBI:18420"/>
    </cofactor>
</comment>
<keyword evidence="18" id="KW-1185">Reference proteome</keyword>
<keyword evidence="8" id="KW-0378">Hydrolase</keyword>
<dbReference type="PANTHER" id="PTHR28511:SF1">
    <property type="entry name" value="ENDONUCLEASE V"/>
    <property type="match status" value="1"/>
</dbReference>
<comment type="function">
    <text evidence="13">Endoribonuclease that specifically cleaves inosine-containing RNAs: cleaves RNA at the second phosphodiester bond 3' to inosine. Active against both single-stranded and double-stranded RNAs. Has strong preference for single-stranded RNAs (ssRNAs) toward double-stranded RNAs (dsRNAs). Cleaves mRNAs and tRNAs containing inosine. Also able to cleave structure-specific dsRNA substrates containing the specific sites 5'-IIUI-3' and 5'-UIUU-3'. Inosine is present in a number of RNAs following editing; the function of inosine-specific endoribonuclease is still unclear: it could either play a regulatory role in edited RNAs, or be involved in antiviral response by removing the hyperedited long viral dsRNA genome that has undergone A-to-I editing. Binds branched DNA structures.</text>
</comment>
<reference evidence="17" key="2">
    <citation type="submission" date="2025-08" db="UniProtKB">
        <authorList>
            <consortium name="Ensembl"/>
        </authorList>
    </citation>
    <scope>IDENTIFICATION</scope>
</reference>
<evidence type="ECO:0000256" key="8">
    <source>
        <dbReference type="ARBA" id="ARBA00022801"/>
    </source>
</evidence>
<keyword evidence="5" id="KW-0540">Nuclease</keyword>
<organism evidence="17 18">
    <name type="scientific">Oncorhynchus tshawytscha</name>
    <name type="common">Chinook salmon</name>
    <name type="synonym">Salmo tshawytscha</name>
    <dbReference type="NCBI Taxonomy" id="74940"/>
    <lineage>
        <taxon>Eukaryota</taxon>
        <taxon>Metazoa</taxon>
        <taxon>Chordata</taxon>
        <taxon>Craniata</taxon>
        <taxon>Vertebrata</taxon>
        <taxon>Euteleostomi</taxon>
        <taxon>Actinopterygii</taxon>
        <taxon>Neopterygii</taxon>
        <taxon>Teleostei</taxon>
        <taxon>Protacanthopterygii</taxon>
        <taxon>Salmoniformes</taxon>
        <taxon>Salmonidae</taxon>
        <taxon>Salmoninae</taxon>
        <taxon>Oncorhynchus</taxon>
    </lineage>
</organism>
<comment type="similarity">
    <text evidence="14">Belongs to the endonuclease V family.</text>
</comment>
<dbReference type="Pfam" id="PF04493">
    <property type="entry name" value="Endonuclease_5"/>
    <property type="match status" value="1"/>
</dbReference>
<accession>A0AAZ3P8D9</accession>
<comment type="subunit">
    <text evidence="15">Monomer. Interacts with PABPC1; the interaction is RNA-dependent and stimulates ENDOV activity.</text>
</comment>
<evidence type="ECO:0000256" key="13">
    <source>
        <dbReference type="ARBA" id="ARBA00056032"/>
    </source>
</evidence>
<reference evidence="17" key="3">
    <citation type="submission" date="2025-09" db="UniProtKB">
        <authorList>
            <consortium name="Ensembl"/>
        </authorList>
    </citation>
    <scope>IDENTIFICATION</scope>
</reference>
<evidence type="ECO:0000313" key="17">
    <source>
        <dbReference type="Ensembl" id="ENSOTSP00005112957.1"/>
    </source>
</evidence>
<evidence type="ECO:0000256" key="4">
    <source>
        <dbReference type="ARBA" id="ARBA00022490"/>
    </source>
</evidence>
<evidence type="ECO:0000256" key="1">
    <source>
        <dbReference type="ARBA" id="ARBA00001946"/>
    </source>
</evidence>
<evidence type="ECO:0000256" key="2">
    <source>
        <dbReference type="ARBA" id="ARBA00004210"/>
    </source>
</evidence>
<dbReference type="GO" id="GO:0016891">
    <property type="term" value="F:RNA endonuclease activity producing 5'-phosphomonoesters, hydrolytic mechanism"/>
    <property type="evidence" value="ECO:0007669"/>
    <property type="project" value="TreeGrafter"/>
</dbReference>
<dbReference type="Ensembl" id="ENSOTST00005193285.1">
    <property type="protein sequence ID" value="ENSOTSP00005112957.1"/>
    <property type="gene ID" value="ENSOTSG00005056968.1"/>
</dbReference>
<evidence type="ECO:0000256" key="7">
    <source>
        <dbReference type="ARBA" id="ARBA00022759"/>
    </source>
</evidence>
<dbReference type="HAMAP" id="MF_00801">
    <property type="entry name" value="Endonuclease_5"/>
    <property type="match status" value="1"/>
</dbReference>
<evidence type="ECO:0000256" key="5">
    <source>
        <dbReference type="ARBA" id="ARBA00022722"/>
    </source>
</evidence>
<dbReference type="GO" id="GO:0046872">
    <property type="term" value="F:metal ion binding"/>
    <property type="evidence" value="ECO:0007669"/>
    <property type="project" value="UniProtKB-KW"/>
</dbReference>
<dbReference type="GeneTree" id="ENSGT00390000011880"/>
<keyword evidence="10" id="KW-0694">RNA-binding</keyword>
<keyword evidence="4" id="KW-0963">Cytoplasm</keyword>
<sequence length="304" mass="34050">MSILPQEELVKKWESEQASLRQQVVEEDTEDWQRCPDFTGLERVGGVDLSFIKGDDVNACAQLVVLSYPDLELLYEDSQMVTLTAPYISGFLAFRETPYLLEALQRLETTQPSLLPQVVLVDGNGLFHYREFGLACHLGVLSGLPCIGVAKNLLQVQGVEKNEKHQSQIASLQKGGESFPLTSDSGKVLGKALRSSDSSTKPVYVSVGHKISLDTALRLTHSCCRYRVPEPIRQYEDPLRLDGMVWRQILSTAPQHSVLKRLPHPVARGPGDADVMPLPVVDDERQFGHLQHGQRTHYYMFKKV</sequence>
<evidence type="ECO:0000256" key="9">
    <source>
        <dbReference type="ARBA" id="ARBA00022842"/>
    </source>
</evidence>
<dbReference type="Proteomes" id="UP000694402">
    <property type="component" value="Unassembled WGS sequence"/>
</dbReference>